<evidence type="ECO:0000313" key="20">
    <source>
        <dbReference type="EMBL" id="KAK6182120.1"/>
    </source>
</evidence>
<keyword evidence="8" id="KW-0677">Repeat</keyword>
<dbReference type="GO" id="GO:0016887">
    <property type="term" value="F:ATP hydrolysis activity"/>
    <property type="evidence" value="ECO:0007669"/>
    <property type="project" value="InterPro"/>
</dbReference>
<feature type="transmembrane region" description="Helical" evidence="17">
    <location>
        <begin position="1151"/>
        <end position="1171"/>
    </location>
</feature>
<evidence type="ECO:0000256" key="12">
    <source>
        <dbReference type="ARBA" id="ARBA00022989"/>
    </source>
</evidence>
<dbReference type="CDD" id="cd03250">
    <property type="entry name" value="ABCC_MRP_domain1"/>
    <property type="match status" value="1"/>
</dbReference>
<feature type="region of interest" description="Disordered" evidence="16">
    <location>
        <begin position="919"/>
        <end position="944"/>
    </location>
</feature>
<dbReference type="PROSITE" id="PS00211">
    <property type="entry name" value="ABC_TRANSPORTER_1"/>
    <property type="match status" value="2"/>
</dbReference>
<dbReference type="InterPro" id="IPR005292">
    <property type="entry name" value="MRP"/>
</dbReference>
<dbReference type="GO" id="GO:0005886">
    <property type="term" value="C:plasma membrane"/>
    <property type="evidence" value="ECO:0007669"/>
    <property type="project" value="UniProtKB-SubCell"/>
</dbReference>
<dbReference type="FunFam" id="1.20.1560.10:FF:000001">
    <property type="entry name" value="ATP-binding cassette subfamily C member 1"/>
    <property type="match status" value="1"/>
</dbReference>
<dbReference type="Proteomes" id="UP001347796">
    <property type="component" value="Unassembled WGS sequence"/>
</dbReference>
<reference evidence="20 21" key="1">
    <citation type="submission" date="2024-01" db="EMBL/GenBank/DDBJ databases">
        <title>The genome of the rayed Mediterranean limpet Patella caerulea (Linnaeus, 1758).</title>
        <authorList>
            <person name="Anh-Thu Weber A."/>
            <person name="Halstead-Nussloch G."/>
        </authorList>
    </citation>
    <scope>NUCLEOTIDE SEQUENCE [LARGE SCALE GENOMIC DNA]</scope>
    <source>
        <strain evidence="20">AATW-2023a</strain>
        <tissue evidence="20">Whole specimen</tissue>
    </source>
</reference>
<dbReference type="FunFam" id="3.40.50.300:FF:000074">
    <property type="entry name" value="Multidrug resistance-associated protein 5 isoform 1"/>
    <property type="match status" value="1"/>
</dbReference>
<feature type="domain" description="ABC transmembrane type-1" evidence="19">
    <location>
        <begin position="1003"/>
        <end position="1292"/>
    </location>
</feature>
<feature type="transmembrane region" description="Helical" evidence="17">
    <location>
        <begin position="169"/>
        <end position="188"/>
    </location>
</feature>
<keyword evidence="9" id="KW-0547">Nucleotide-binding</keyword>
<dbReference type="GO" id="GO:0015431">
    <property type="term" value="F:ABC-type glutathione S-conjugate transporter activity"/>
    <property type="evidence" value="ECO:0007669"/>
    <property type="project" value="UniProtKB-EC"/>
</dbReference>
<evidence type="ECO:0000256" key="16">
    <source>
        <dbReference type="SAM" id="MobiDB-lite"/>
    </source>
</evidence>
<dbReference type="Pfam" id="PF00664">
    <property type="entry name" value="ABC_membrane"/>
    <property type="match status" value="2"/>
</dbReference>
<evidence type="ECO:0000256" key="3">
    <source>
        <dbReference type="ARBA" id="ARBA00009726"/>
    </source>
</evidence>
<evidence type="ECO:0000256" key="11">
    <source>
        <dbReference type="ARBA" id="ARBA00022967"/>
    </source>
</evidence>
<dbReference type="PANTHER" id="PTHR24223">
    <property type="entry name" value="ATP-BINDING CASSETTE SUB-FAMILY C"/>
    <property type="match status" value="1"/>
</dbReference>
<evidence type="ECO:0000256" key="14">
    <source>
        <dbReference type="ARBA" id="ARBA00024220"/>
    </source>
</evidence>
<dbReference type="GO" id="GO:0005774">
    <property type="term" value="C:vacuolar membrane"/>
    <property type="evidence" value="ECO:0007669"/>
    <property type="project" value="UniProtKB-SubCell"/>
</dbReference>
<keyword evidence="4" id="KW-0813">Transport</keyword>
<evidence type="ECO:0000313" key="21">
    <source>
        <dbReference type="Proteomes" id="UP001347796"/>
    </source>
</evidence>
<dbReference type="InterPro" id="IPR003439">
    <property type="entry name" value="ABC_transporter-like_ATP-bd"/>
</dbReference>
<dbReference type="InterPro" id="IPR050173">
    <property type="entry name" value="ABC_transporter_C-like"/>
</dbReference>
<dbReference type="GO" id="GO:0005524">
    <property type="term" value="F:ATP binding"/>
    <property type="evidence" value="ECO:0007669"/>
    <property type="project" value="UniProtKB-KW"/>
</dbReference>
<dbReference type="CDD" id="cd18595">
    <property type="entry name" value="ABC_6TM_MRP1_2_3_6_D1_like"/>
    <property type="match status" value="1"/>
</dbReference>
<dbReference type="GO" id="GO:0000323">
    <property type="term" value="C:lytic vacuole"/>
    <property type="evidence" value="ECO:0007669"/>
    <property type="project" value="UniProtKB-ARBA"/>
</dbReference>
<gene>
    <name evidence="20" type="ORF">SNE40_009876</name>
</gene>
<comment type="similarity">
    <text evidence="3">Belongs to the ABC transporter superfamily. ABCC family. Conjugate transporter (TC 3.A.1.208) subfamily.</text>
</comment>
<evidence type="ECO:0000256" key="1">
    <source>
        <dbReference type="ARBA" id="ARBA00004128"/>
    </source>
</evidence>
<evidence type="ECO:0000256" key="15">
    <source>
        <dbReference type="ARBA" id="ARBA00047523"/>
    </source>
</evidence>
<organism evidence="20 21">
    <name type="scientific">Patella caerulea</name>
    <name type="common">Rayed Mediterranean limpet</name>
    <dbReference type="NCBI Taxonomy" id="87958"/>
    <lineage>
        <taxon>Eukaryota</taxon>
        <taxon>Metazoa</taxon>
        <taxon>Spiralia</taxon>
        <taxon>Lophotrochozoa</taxon>
        <taxon>Mollusca</taxon>
        <taxon>Gastropoda</taxon>
        <taxon>Patellogastropoda</taxon>
        <taxon>Patelloidea</taxon>
        <taxon>Patellidae</taxon>
        <taxon>Patella</taxon>
    </lineage>
</organism>
<feature type="transmembrane region" description="Helical" evidence="17">
    <location>
        <begin position="139"/>
        <end position="157"/>
    </location>
</feature>
<feature type="domain" description="ABC transporter" evidence="18">
    <location>
        <begin position="1329"/>
        <end position="1563"/>
    </location>
</feature>
<dbReference type="InterPro" id="IPR017871">
    <property type="entry name" value="ABC_transporter-like_CS"/>
</dbReference>
<evidence type="ECO:0000256" key="9">
    <source>
        <dbReference type="ARBA" id="ARBA00022741"/>
    </source>
</evidence>
<dbReference type="Gene3D" id="1.20.1560.10">
    <property type="entry name" value="ABC transporter type 1, transmembrane domain"/>
    <property type="match status" value="2"/>
</dbReference>
<evidence type="ECO:0000256" key="13">
    <source>
        <dbReference type="ARBA" id="ARBA00023136"/>
    </source>
</evidence>
<dbReference type="InterPro" id="IPR027417">
    <property type="entry name" value="P-loop_NTPase"/>
</dbReference>
<feature type="transmembrane region" description="Helical" evidence="17">
    <location>
        <begin position="1051"/>
        <end position="1075"/>
    </location>
</feature>
<keyword evidence="13 17" id="KW-0472">Membrane</keyword>
<keyword evidence="10" id="KW-0067">ATP-binding</keyword>
<dbReference type="PROSITE" id="PS50929">
    <property type="entry name" value="ABC_TM1F"/>
    <property type="match status" value="2"/>
</dbReference>
<keyword evidence="11" id="KW-1278">Translocase</keyword>
<comment type="catalytic activity">
    <reaction evidence="15">
        <text>leukotriene C4(in) + ATP + H2O = leukotriene C4(out) + ADP + phosphate + H(+)</text>
        <dbReference type="Rhea" id="RHEA:38963"/>
        <dbReference type="ChEBI" id="CHEBI:15377"/>
        <dbReference type="ChEBI" id="CHEBI:15378"/>
        <dbReference type="ChEBI" id="CHEBI:30616"/>
        <dbReference type="ChEBI" id="CHEBI:43474"/>
        <dbReference type="ChEBI" id="CHEBI:57973"/>
        <dbReference type="ChEBI" id="CHEBI:456216"/>
    </reaction>
    <physiologicalReaction direction="left-to-right" evidence="15">
        <dbReference type="Rhea" id="RHEA:38964"/>
    </physiologicalReaction>
</comment>
<dbReference type="InterPro" id="IPR011527">
    <property type="entry name" value="ABC1_TM_dom"/>
</dbReference>
<comment type="caution">
    <text evidence="20">The sequence shown here is derived from an EMBL/GenBank/DDBJ whole genome shotgun (WGS) entry which is preliminary data.</text>
</comment>
<sequence>MGFLEFCGSEFWNASLLLDGTWPQFTDCFVHTVVVWIPSAFILLTLPFYIYHLYHHDDIYTPPIPVNLLNSLRSVITSTLVVLALVNLVQDESNLSINGKHVPASHFLSHTLRALTYFLVLVLLHIERRKGCTTSGIQFVFWLLVLTMDTIPFYTYIELENHRTDLMNFVLFYASYFLKILQFGLTWLSDRSSSERQGYSIIGGNQCPEVTASYPAQLFYSWVTSLVVLGYRKGLEESDVWDLNPRDTTECLEPQFEKYWKRECLKAQRKSTRSEILVAFANDKGKTELGEKSPILMSGQLKSYTKSTSADESNAIPAQTLKEKEKKPSLLKVLTAIHIKGLTISFVSKFFADICQFSSPLILGEMISFMSNRNSMHAWRGYILAIGLLVFGTLRAVLFQLSLHRASVIGMQMKSSLITAIYKKALTMNNEAKKFKTAGEVVNLMSVDCQRLQELLNYLALLWSTPFQIILALVLLYITIGPAVFAGLVVLIVMIPFNAYYVGKERKLQEENLKIKDARIKWMTEILNGMKVLKLYGWEMSFKEKVEKIRASEIKVLMKIAYVYIMVGMGWAVAPFVVTLATFATFVLIDDQNILDAQKAFVTLSLFNLLRVPLNLLGVIINFSIQSFVSVKRLNAFLLQPDLDPNGSIKDTRSEYALSINDGQFKWDKDMPPVLNDININIPEGKLITVVGQVGCGKSSLISALLGEMEKERGSVTVKGSIAYVPQQAWMKYDTLKDNILFGRPFNHTRYKATIEACALSADLEILPGGDMTEIGEKGINLSGGQKQRVSLARALYSDADIYLFDDPLSAVDSHVGKHIFKKVIGPFGCLKNKTRVLVTHGVHWLPMVDNILVMTDGRITERGTYTELLKVNGEFAQFLKIYLTQGIGLESDEELPDEEIEDMRERMWDKIDALTSDVATSGDENPITERKRRRSSLSGISGHQSFSKMSLSVSIKQLPRRETVSEIIAKGKLTELEVTGRGKIPLSVVKEYVKSAGPFGLLLGVFFFILFQAASVGSTFWLNYWTGDSEINDPNFQQNHTSAFVNKNHLFLGIYGLFGVFQVVMIIIHSLFYWTRLVRAAKTIHANLLHTLFRAPMSFMDTTPIGRIVNRISRDIETIDSTLPQVLKMWLSTFMIVLSTLLVISITTPIFIGVLIPIAIFYYLIQCFYIPTSRQLKRIESVTRSPIYTHFSETINGASTIRAYGASNRFIEDIKHKVDKNQIFYFASIVSNRWLGINLDLISSVVVFAASILAVQSTDTGAGDIGLSVSYALQISAAISWMVRQMSDLETNIVSVERVLEYSKIDSEAELTIPDNQPRPDWPDQGCVSWFDYETRYRPGLDLVLKGINCDINGGEKIGIIGRTGAGKSSMFLTLFRLIEPSNGDIVIDGVHISKIGLHDLRSKLTILPQDPVLFSGSLRMNLDPFDEYSDYQIWTALTQSHLKPFVEGLPETIMYECGEGGCNLSVGQRQLVCLARTLLRKTKILVLDEATAAVDYETDSLIQQTIRTAFKDCTIITIAHRINTIIDYDRVIVMDDGKIVEFDSPACLLGDTKSQFFSMAKEAGIVN</sequence>
<keyword evidence="12 17" id="KW-1133">Transmembrane helix</keyword>
<evidence type="ECO:0000256" key="8">
    <source>
        <dbReference type="ARBA" id="ARBA00022737"/>
    </source>
</evidence>
<dbReference type="CDD" id="cd03244">
    <property type="entry name" value="ABCC_MRP_domain2"/>
    <property type="match status" value="1"/>
</dbReference>
<evidence type="ECO:0000256" key="2">
    <source>
        <dbReference type="ARBA" id="ARBA00004651"/>
    </source>
</evidence>
<feature type="transmembrane region" description="Helical" evidence="17">
    <location>
        <begin position="382"/>
        <end position="403"/>
    </location>
</feature>
<proteinExistence type="inferred from homology"/>
<feature type="transmembrane region" description="Helical" evidence="17">
    <location>
        <begin position="29"/>
        <end position="51"/>
    </location>
</feature>
<dbReference type="Pfam" id="PF00005">
    <property type="entry name" value="ABC_tran"/>
    <property type="match status" value="2"/>
</dbReference>
<dbReference type="PANTHER" id="PTHR24223:SF443">
    <property type="entry name" value="MULTIDRUG-RESISTANCE LIKE PROTEIN 1, ISOFORM I"/>
    <property type="match status" value="1"/>
</dbReference>
<dbReference type="EMBL" id="JAZGQO010000007">
    <property type="protein sequence ID" value="KAK6182120.1"/>
    <property type="molecule type" value="Genomic_DNA"/>
</dbReference>
<dbReference type="NCBIfam" id="TIGR00957">
    <property type="entry name" value="MRP_assoc_pro"/>
    <property type="match status" value="1"/>
</dbReference>
<evidence type="ECO:0000256" key="7">
    <source>
        <dbReference type="ARBA" id="ARBA00022692"/>
    </source>
</evidence>
<dbReference type="InterPro" id="IPR003593">
    <property type="entry name" value="AAA+_ATPase"/>
</dbReference>
<dbReference type="EC" id="7.6.2.3" evidence="14"/>
<dbReference type="FunFam" id="3.40.50.300:FF:000293">
    <property type="entry name" value="ATP binding cassette subfamily C member 1"/>
    <property type="match status" value="1"/>
</dbReference>
<evidence type="ECO:0000256" key="5">
    <source>
        <dbReference type="ARBA" id="ARBA00022475"/>
    </source>
</evidence>
<name>A0AAN8JUW9_PATCE</name>
<keyword evidence="7 17" id="KW-0812">Transmembrane</keyword>
<evidence type="ECO:0000259" key="18">
    <source>
        <dbReference type="PROSITE" id="PS50893"/>
    </source>
</evidence>
<evidence type="ECO:0000259" key="19">
    <source>
        <dbReference type="PROSITE" id="PS50929"/>
    </source>
</evidence>
<keyword evidence="6" id="KW-0926">Vacuole</keyword>
<keyword evidence="5" id="KW-1003">Cell membrane</keyword>
<feature type="transmembrane region" description="Helical" evidence="17">
    <location>
        <begin position="1000"/>
        <end position="1023"/>
    </location>
</feature>
<feature type="domain" description="ABC transporter" evidence="18">
    <location>
        <begin position="658"/>
        <end position="882"/>
    </location>
</feature>
<dbReference type="CDD" id="cd18603">
    <property type="entry name" value="ABC_6TM_MRP1_2_3_6_D2_like"/>
    <property type="match status" value="1"/>
</dbReference>
<evidence type="ECO:0000256" key="17">
    <source>
        <dbReference type="SAM" id="Phobius"/>
    </source>
</evidence>
<feature type="transmembrane region" description="Helical" evidence="17">
    <location>
        <begin position="601"/>
        <end position="625"/>
    </location>
</feature>
<evidence type="ECO:0000256" key="6">
    <source>
        <dbReference type="ARBA" id="ARBA00022554"/>
    </source>
</evidence>
<dbReference type="FunFam" id="1.20.1560.10:FF:000020">
    <property type="entry name" value="ABC metal ion transporter"/>
    <property type="match status" value="1"/>
</dbReference>
<evidence type="ECO:0000256" key="4">
    <source>
        <dbReference type="ARBA" id="ARBA00022448"/>
    </source>
</evidence>
<comment type="subcellular location">
    <subcellularLocation>
        <location evidence="2">Cell membrane</location>
        <topology evidence="2">Multi-pass membrane protein</topology>
    </subcellularLocation>
    <subcellularLocation>
        <location evidence="1">Vacuole membrane</location>
        <topology evidence="1">Multi-pass membrane protein</topology>
    </subcellularLocation>
</comment>
<dbReference type="InterPro" id="IPR036640">
    <property type="entry name" value="ABC1_TM_sf"/>
</dbReference>
<keyword evidence="21" id="KW-1185">Reference proteome</keyword>
<dbReference type="Pfam" id="PF24357">
    <property type="entry name" value="TMD0_ABC"/>
    <property type="match status" value="1"/>
</dbReference>
<feature type="domain" description="ABC transmembrane type-1" evidence="19">
    <location>
        <begin position="344"/>
        <end position="626"/>
    </location>
</feature>
<feature type="transmembrane region" description="Helical" evidence="17">
    <location>
        <begin position="110"/>
        <end position="127"/>
    </location>
</feature>
<dbReference type="InterPro" id="IPR056227">
    <property type="entry name" value="TMD0_ABC"/>
</dbReference>
<feature type="transmembrane region" description="Helical" evidence="17">
    <location>
        <begin position="72"/>
        <end position="90"/>
    </location>
</feature>
<dbReference type="SMART" id="SM00382">
    <property type="entry name" value="AAA"/>
    <property type="match status" value="2"/>
</dbReference>
<protein>
    <recommendedName>
        <fullName evidence="14">ABC-type glutathione-S-conjugate transporter</fullName>
        <ecNumber evidence="14">7.6.2.3</ecNumber>
    </recommendedName>
</protein>
<accession>A0AAN8JUW9</accession>
<dbReference type="SUPFAM" id="SSF90123">
    <property type="entry name" value="ABC transporter transmembrane region"/>
    <property type="match status" value="2"/>
</dbReference>
<evidence type="ECO:0000256" key="10">
    <source>
        <dbReference type="ARBA" id="ARBA00022840"/>
    </source>
</evidence>
<dbReference type="PROSITE" id="PS50893">
    <property type="entry name" value="ABC_TRANSPORTER_2"/>
    <property type="match status" value="2"/>
</dbReference>
<feature type="transmembrane region" description="Helical" evidence="17">
    <location>
        <begin position="560"/>
        <end position="589"/>
    </location>
</feature>
<dbReference type="Gene3D" id="3.40.50.300">
    <property type="entry name" value="P-loop containing nucleotide triphosphate hydrolases"/>
    <property type="match status" value="2"/>
</dbReference>
<dbReference type="SUPFAM" id="SSF52540">
    <property type="entry name" value="P-loop containing nucleoside triphosphate hydrolases"/>
    <property type="match status" value="2"/>
</dbReference>